<feature type="chain" id="PRO_5022982924" description="NUDIX hydrolase" evidence="2">
    <location>
        <begin position="20"/>
        <end position="83"/>
    </location>
</feature>
<feature type="compositionally biased region" description="Basic and acidic residues" evidence="1">
    <location>
        <begin position="72"/>
        <end position="83"/>
    </location>
</feature>
<evidence type="ECO:0000256" key="2">
    <source>
        <dbReference type="SAM" id="SignalP"/>
    </source>
</evidence>
<name>A0A5B7KH79_PORTR</name>
<evidence type="ECO:0000313" key="3">
    <source>
        <dbReference type="EMBL" id="MPD04608.1"/>
    </source>
</evidence>
<evidence type="ECO:0000256" key="1">
    <source>
        <dbReference type="SAM" id="MobiDB-lite"/>
    </source>
</evidence>
<organism evidence="3 4">
    <name type="scientific">Portunus trituberculatus</name>
    <name type="common">Swimming crab</name>
    <name type="synonym">Neptunus trituberculatus</name>
    <dbReference type="NCBI Taxonomy" id="210409"/>
    <lineage>
        <taxon>Eukaryota</taxon>
        <taxon>Metazoa</taxon>
        <taxon>Ecdysozoa</taxon>
        <taxon>Arthropoda</taxon>
        <taxon>Crustacea</taxon>
        <taxon>Multicrustacea</taxon>
        <taxon>Malacostraca</taxon>
        <taxon>Eumalacostraca</taxon>
        <taxon>Eucarida</taxon>
        <taxon>Decapoda</taxon>
        <taxon>Pleocyemata</taxon>
        <taxon>Brachyura</taxon>
        <taxon>Eubrachyura</taxon>
        <taxon>Portunoidea</taxon>
        <taxon>Portunidae</taxon>
        <taxon>Portuninae</taxon>
        <taxon>Portunus</taxon>
    </lineage>
</organism>
<evidence type="ECO:0008006" key="5">
    <source>
        <dbReference type="Google" id="ProtNLM"/>
    </source>
</evidence>
<protein>
    <recommendedName>
        <fullName evidence="5">NUDIX hydrolase</fullName>
    </recommendedName>
</protein>
<reference evidence="3 4" key="1">
    <citation type="submission" date="2019-05" db="EMBL/GenBank/DDBJ databases">
        <title>Another draft genome of Portunus trituberculatus and its Hox gene families provides insights of decapod evolution.</title>
        <authorList>
            <person name="Jeong J.-H."/>
            <person name="Song I."/>
            <person name="Kim S."/>
            <person name="Choi T."/>
            <person name="Kim D."/>
            <person name="Ryu S."/>
            <person name="Kim W."/>
        </authorList>
    </citation>
    <scope>NUCLEOTIDE SEQUENCE [LARGE SCALE GENOMIC DNA]</scope>
    <source>
        <tissue evidence="3">Muscle</tissue>
    </source>
</reference>
<gene>
    <name evidence="3" type="ORF">E2C01_100305</name>
</gene>
<comment type="caution">
    <text evidence="3">The sequence shown here is derived from an EMBL/GenBank/DDBJ whole genome shotgun (WGS) entry which is preliminary data.</text>
</comment>
<feature type="signal peptide" evidence="2">
    <location>
        <begin position="1"/>
        <end position="19"/>
    </location>
</feature>
<keyword evidence="4" id="KW-1185">Reference proteome</keyword>
<dbReference type="Proteomes" id="UP000324222">
    <property type="component" value="Unassembled WGS sequence"/>
</dbReference>
<keyword evidence="2" id="KW-0732">Signal</keyword>
<proteinExistence type="predicted"/>
<dbReference type="AlphaFoldDB" id="A0A5B7KH79"/>
<dbReference type="EMBL" id="VSRR010141947">
    <property type="protein sequence ID" value="MPD04608.1"/>
    <property type="molecule type" value="Genomic_DNA"/>
</dbReference>
<evidence type="ECO:0000313" key="4">
    <source>
        <dbReference type="Proteomes" id="UP000324222"/>
    </source>
</evidence>
<sequence length="83" mass="9010">MRILLLLLLPLVHNTNTAGQPSISPAAGLRQRYEGETKPFPAIALGTWNVEERTTGRSWLLPGGPAMEGDDALTRRGVEDALM</sequence>
<accession>A0A5B7KH79</accession>
<feature type="region of interest" description="Disordered" evidence="1">
    <location>
        <begin position="59"/>
        <end position="83"/>
    </location>
</feature>